<name>A0ABT8H9J3_MYCAO</name>
<comment type="caution">
    <text evidence="2">The sequence shown here is derived from an EMBL/GenBank/DDBJ whole genome shotgun (WGS) entry which is preliminary data.</text>
</comment>
<dbReference type="EMBL" id="JAUHTC010000030">
    <property type="protein sequence ID" value="MDN4517440.1"/>
    <property type="molecule type" value="Genomic_DNA"/>
</dbReference>
<evidence type="ECO:0000256" key="1">
    <source>
        <dbReference type="SAM" id="Phobius"/>
    </source>
</evidence>
<evidence type="ECO:0000313" key="2">
    <source>
        <dbReference type="EMBL" id="MDN4517440.1"/>
    </source>
</evidence>
<evidence type="ECO:0000313" key="3">
    <source>
        <dbReference type="Proteomes" id="UP001172687"/>
    </source>
</evidence>
<keyword evidence="1" id="KW-0812">Transmembrane</keyword>
<feature type="transmembrane region" description="Helical" evidence="1">
    <location>
        <begin position="31"/>
        <end position="51"/>
    </location>
</feature>
<accession>A0ABT8H9J3</accession>
<feature type="transmembrane region" description="Helical" evidence="1">
    <location>
        <begin position="57"/>
        <end position="77"/>
    </location>
</feature>
<gene>
    <name evidence="2" type="ORF">QYF68_06320</name>
</gene>
<reference evidence="2" key="1">
    <citation type="submission" date="2023-07" db="EMBL/GenBank/DDBJ databases">
        <title>Degradation of tert-butanol by M. austroafricanum TBA100.</title>
        <authorList>
            <person name="Helbich S."/>
            <person name="Vainshtein Y."/>
        </authorList>
    </citation>
    <scope>NUCLEOTIDE SEQUENCE</scope>
    <source>
        <strain evidence="2">TBA100</strain>
    </source>
</reference>
<feature type="transmembrane region" description="Helical" evidence="1">
    <location>
        <begin position="84"/>
        <end position="106"/>
    </location>
</feature>
<dbReference type="RefSeq" id="WP_208675097.1">
    <property type="nucleotide sequence ID" value="NZ_CP070380.1"/>
</dbReference>
<protein>
    <submittedName>
        <fullName evidence="2">Uncharacterized protein</fullName>
    </submittedName>
</protein>
<proteinExistence type="predicted"/>
<sequence length="154" mass="16255">MFPRESSVEETLRAIEHRVVNDVWIGRAKRAAGAALTAVLGMTSVTGVALAEHAGHRVALIAHGLGILASLSSVAGLRIRRFTWSCAAAQLCAVATVITVGAFWWYRTGTAGVPWPTTLAAVAAGLLTAGWIGVLLTPLELSQPDMRAYARAEH</sequence>
<keyword evidence="1" id="KW-0472">Membrane</keyword>
<feature type="transmembrane region" description="Helical" evidence="1">
    <location>
        <begin position="118"/>
        <end position="139"/>
    </location>
</feature>
<keyword evidence="1" id="KW-1133">Transmembrane helix</keyword>
<keyword evidence="3" id="KW-1185">Reference proteome</keyword>
<dbReference type="Proteomes" id="UP001172687">
    <property type="component" value="Unassembled WGS sequence"/>
</dbReference>
<organism evidence="2 3">
    <name type="scientific">Mycolicibacterium austroafricanum</name>
    <name type="common">Mycobacterium austroafricanum</name>
    <dbReference type="NCBI Taxonomy" id="39687"/>
    <lineage>
        <taxon>Bacteria</taxon>
        <taxon>Bacillati</taxon>
        <taxon>Actinomycetota</taxon>
        <taxon>Actinomycetes</taxon>
        <taxon>Mycobacteriales</taxon>
        <taxon>Mycobacteriaceae</taxon>
        <taxon>Mycolicibacterium</taxon>
    </lineage>
</organism>